<organism evidence="3 4">
    <name type="scientific">Halopseudomonas pertucinogena</name>
    <dbReference type="NCBI Taxonomy" id="86175"/>
    <lineage>
        <taxon>Bacteria</taxon>
        <taxon>Pseudomonadati</taxon>
        <taxon>Pseudomonadota</taxon>
        <taxon>Gammaproteobacteria</taxon>
        <taxon>Pseudomonadales</taxon>
        <taxon>Pseudomonadaceae</taxon>
        <taxon>Halopseudomonas</taxon>
    </lineage>
</organism>
<reference evidence="4" key="1">
    <citation type="journal article" date="2019" name="Int. J. Syst. Evol. Microbiol.">
        <title>The Global Catalogue of Microorganisms (GCM) 10K type strain sequencing project: providing services to taxonomists for standard genome sequencing and annotation.</title>
        <authorList>
            <consortium name="The Broad Institute Genomics Platform"/>
            <consortium name="The Broad Institute Genome Sequencing Center for Infectious Disease"/>
            <person name="Wu L."/>
            <person name="Ma J."/>
        </authorList>
    </citation>
    <scope>NUCLEOTIDE SEQUENCE [LARGE SCALE GENOMIC DNA]</scope>
    <source>
        <strain evidence="4">JCM 11590</strain>
    </source>
</reference>
<dbReference type="EMBL" id="BMNN01000002">
    <property type="protein sequence ID" value="GGI97812.1"/>
    <property type="molecule type" value="Genomic_DNA"/>
</dbReference>
<keyword evidence="4" id="KW-1185">Reference proteome</keyword>
<name>A0ABQ2CNG3_9GAMM</name>
<feature type="region of interest" description="Disordered" evidence="1">
    <location>
        <begin position="1"/>
        <end position="31"/>
    </location>
</feature>
<dbReference type="RefSeq" id="WP_188635818.1">
    <property type="nucleotide sequence ID" value="NZ_BMNN01000002.1"/>
</dbReference>
<dbReference type="Pfam" id="PF20661">
    <property type="entry name" value="SutA-RBD"/>
    <property type="match status" value="1"/>
</dbReference>
<evidence type="ECO:0000313" key="3">
    <source>
        <dbReference type="EMBL" id="GGI97812.1"/>
    </source>
</evidence>
<protein>
    <recommendedName>
        <fullName evidence="2">Transcriptional regulator SutA RNAP-binding domain-containing protein</fullName>
    </recommendedName>
</protein>
<feature type="domain" description="Transcriptional regulator SutA RNAP-binding" evidence="2">
    <location>
        <begin position="26"/>
        <end position="58"/>
    </location>
</feature>
<dbReference type="Proteomes" id="UP000633263">
    <property type="component" value="Unassembled WGS sequence"/>
</dbReference>
<evidence type="ECO:0000313" key="4">
    <source>
        <dbReference type="Proteomes" id="UP000633263"/>
    </source>
</evidence>
<feature type="region of interest" description="Disordered" evidence="1">
    <location>
        <begin position="48"/>
        <end position="82"/>
    </location>
</feature>
<dbReference type="InterPro" id="IPR049191">
    <property type="entry name" value="SutA_RBD"/>
</dbReference>
<accession>A0ABQ2CNG3</accession>
<evidence type="ECO:0000256" key="1">
    <source>
        <dbReference type="SAM" id="MobiDB-lite"/>
    </source>
</evidence>
<sequence>MSAKPAVTVTAKKPTRAAAKRKPEPAVATSESIDDQIQAFLAAGGKIQSIPTGTSGQTYGGPRGRTAVKSAAKPAAKTASKA</sequence>
<comment type="caution">
    <text evidence="3">The sequence shown here is derived from an EMBL/GenBank/DDBJ whole genome shotgun (WGS) entry which is preliminary data.</text>
</comment>
<evidence type="ECO:0000259" key="2">
    <source>
        <dbReference type="Pfam" id="PF20661"/>
    </source>
</evidence>
<gene>
    <name evidence="3" type="ORF">GCM10009083_13130</name>
</gene>
<feature type="compositionally biased region" description="Low complexity" evidence="1">
    <location>
        <begin position="67"/>
        <end position="82"/>
    </location>
</feature>
<feature type="compositionally biased region" description="Low complexity" evidence="1">
    <location>
        <begin position="1"/>
        <end position="12"/>
    </location>
</feature>
<proteinExistence type="predicted"/>